<evidence type="ECO:0000313" key="3">
    <source>
        <dbReference type="Proteomes" id="UP000078084"/>
    </source>
</evidence>
<keyword evidence="3" id="KW-1185">Reference proteome</keyword>
<dbReference type="Pfam" id="PF03466">
    <property type="entry name" value="LysR_substrate"/>
    <property type="match status" value="1"/>
</dbReference>
<dbReference type="Gene3D" id="3.40.190.290">
    <property type="match status" value="1"/>
</dbReference>
<protein>
    <recommendedName>
        <fullName evidence="1">LysR substrate-binding domain-containing protein</fullName>
    </recommendedName>
</protein>
<organism evidence="2 3">
    <name type="scientific">Kerstersia gyiorum</name>
    <dbReference type="NCBI Taxonomy" id="206506"/>
    <lineage>
        <taxon>Bacteria</taxon>
        <taxon>Pseudomonadati</taxon>
        <taxon>Pseudomonadota</taxon>
        <taxon>Betaproteobacteria</taxon>
        <taxon>Burkholderiales</taxon>
        <taxon>Alcaligenaceae</taxon>
        <taxon>Kerstersia</taxon>
    </lineage>
</organism>
<dbReference type="GeneID" id="99726408"/>
<dbReference type="Proteomes" id="UP000078084">
    <property type="component" value="Unassembled WGS sequence"/>
</dbReference>
<evidence type="ECO:0000313" key="2">
    <source>
        <dbReference type="EMBL" id="KKO72317.1"/>
    </source>
</evidence>
<comment type="caution">
    <text evidence="2">The sequence shown here is derived from an EMBL/GenBank/DDBJ whole genome shotgun (WGS) entry which is preliminary data.</text>
</comment>
<dbReference type="SUPFAM" id="SSF53850">
    <property type="entry name" value="Periplasmic binding protein-like II"/>
    <property type="match status" value="1"/>
</dbReference>
<accession>A0A171KTV0</accession>
<dbReference type="InterPro" id="IPR005119">
    <property type="entry name" value="LysR_subst-bd"/>
</dbReference>
<name>A0A171KTV0_9BURK</name>
<dbReference type="AlphaFoldDB" id="A0A171KTV0"/>
<sequence>MAAARRGLGYAILVKSACQTLLDTGELEALVLNKPAAPLQLFATYPQRRYLPRKVRALAEHFAQSLLPMGQGLAR</sequence>
<evidence type="ECO:0000259" key="1">
    <source>
        <dbReference type="Pfam" id="PF03466"/>
    </source>
</evidence>
<dbReference type="EMBL" id="LBNE01000002">
    <property type="protein sequence ID" value="KKO72317.1"/>
    <property type="molecule type" value="Genomic_DNA"/>
</dbReference>
<gene>
    <name evidence="2" type="ORF">AAV32_04215</name>
</gene>
<feature type="domain" description="LysR substrate-binding" evidence="1">
    <location>
        <begin position="2"/>
        <end position="65"/>
    </location>
</feature>
<proteinExistence type="predicted"/>
<reference evidence="2 3" key="1">
    <citation type="submission" date="2015-04" db="EMBL/GenBank/DDBJ databases">
        <title>Genome sequence of Kerstersia gyiorum CG1.</title>
        <authorList>
            <person name="Greninger A.L."/>
            <person name="Kozyreva V."/>
            <person name="Chaturvedi V."/>
        </authorList>
    </citation>
    <scope>NUCLEOTIDE SEQUENCE [LARGE SCALE GENOMIC DNA]</scope>
    <source>
        <strain evidence="2 3">CG1</strain>
    </source>
</reference>
<dbReference type="RefSeq" id="WP_068367986.1">
    <property type="nucleotide sequence ID" value="NZ_CBCSEB010000001.1"/>
</dbReference>